<evidence type="ECO:0000313" key="16">
    <source>
        <dbReference type="EMBL" id="EAH3293983.1"/>
    </source>
</evidence>
<evidence type="ECO:0000313" key="23">
    <source>
        <dbReference type="Proteomes" id="UP000358545"/>
    </source>
</evidence>
<accession>A0A0B8R5K4</accession>
<evidence type="ECO:0000313" key="17">
    <source>
        <dbReference type="EMBL" id="EAH4242728.1"/>
    </source>
</evidence>
<evidence type="ECO:0000313" key="28">
    <source>
        <dbReference type="Proteomes" id="UP000528151"/>
    </source>
</evidence>
<dbReference type="AlphaFoldDB" id="A0A0B8R5K4"/>
<evidence type="ECO:0000313" key="27">
    <source>
        <dbReference type="Proteomes" id="UP000527632"/>
    </source>
</evidence>
<keyword evidence="6" id="KW-0598">Phosphotransferase system</keyword>
<dbReference type="EMBL" id="AABAGT010000003">
    <property type="protein sequence ID" value="EAG0866246.1"/>
    <property type="molecule type" value="Genomic_DNA"/>
</dbReference>
<dbReference type="EMBL" id="AABGUK010000004">
    <property type="protein sequence ID" value="EAH4242728.1"/>
    <property type="molecule type" value="Genomic_DNA"/>
</dbReference>
<dbReference type="PANTHER" id="PTHR33799">
    <property type="entry name" value="PTS PERMEASE-RELATED-RELATED"/>
    <property type="match status" value="1"/>
</dbReference>
<dbReference type="GO" id="GO:0005737">
    <property type="term" value="C:cytoplasm"/>
    <property type="evidence" value="ECO:0007669"/>
    <property type="project" value="UniProtKB-SubCell"/>
</dbReference>
<dbReference type="Proteomes" id="UP000358545">
    <property type="component" value="Unassembled WGS sequence"/>
</dbReference>
<evidence type="ECO:0000256" key="3">
    <source>
        <dbReference type="ARBA" id="ARBA00022490"/>
    </source>
</evidence>
<evidence type="ECO:0000313" key="13">
    <source>
        <dbReference type="EMBL" id="EAG4460965.1"/>
    </source>
</evidence>
<dbReference type="CDD" id="cd00006">
    <property type="entry name" value="PTS_IIA_man"/>
    <property type="match status" value="1"/>
</dbReference>
<dbReference type="GO" id="GO:0016301">
    <property type="term" value="F:kinase activity"/>
    <property type="evidence" value="ECO:0007669"/>
    <property type="project" value="UniProtKB-KW"/>
</dbReference>
<dbReference type="PROSITE" id="PS51096">
    <property type="entry name" value="PTS_EIIA_TYPE_4"/>
    <property type="match status" value="1"/>
</dbReference>
<evidence type="ECO:0000256" key="7">
    <source>
        <dbReference type="ARBA" id="ARBA00022777"/>
    </source>
</evidence>
<protein>
    <submittedName>
        <fullName evidence="19">PTS fructose transporter subunit IIA</fullName>
    </submittedName>
    <submittedName>
        <fullName evidence="15">PTS sugar transporter subunit IIA</fullName>
    </submittedName>
    <submittedName>
        <fullName evidence="21">PTS system sorbose-specific EIIA component</fullName>
        <ecNumber evidence="21">2.7.1.206</ecNumber>
    </submittedName>
</protein>
<dbReference type="Proteomes" id="UP000272537">
    <property type="component" value="Unassembled WGS sequence"/>
</dbReference>
<dbReference type="GO" id="GO:0022871">
    <property type="term" value="F:protein-N(PI)-phosphohistidine-sorbose phosphotransferase system transporter activity"/>
    <property type="evidence" value="ECO:0007669"/>
    <property type="project" value="UniProtKB-EC"/>
</dbReference>
<dbReference type="EMBL" id="AAAIXK010000004">
    <property type="protein sequence ID" value="EAC5550619.1"/>
    <property type="molecule type" value="Genomic_DNA"/>
</dbReference>
<dbReference type="EC" id="2.7.1.206" evidence="21"/>
<dbReference type="OMA" id="DAYMAVY"/>
<dbReference type="EMBL" id="AABEMN010000009">
    <property type="protein sequence ID" value="EAG9519606.1"/>
    <property type="molecule type" value="Genomic_DNA"/>
</dbReference>
<dbReference type="SUPFAM" id="SSF53062">
    <property type="entry name" value="PTS system fructose IIA component-like"/>
    <property type="match status" value="1"/>
</dbReference>
<evidence type="ECO:0000313" key="12">
    <source>
        <dbReference type="EMBL" id="EAG0866246.1"/>
    </source>
</evidence>
<dbReference type="Proteomes" id="UP000533021">
    <property type="component" value="Unassembled WGS sequence"/>
</dbReference>
<keyword evidence="3" id="KW-0963">Cytoplasm</keyword>
<dbReference type="PANTHER" id="PTHR33799:SF1">
    <property type="entry name" value="PTS SYSTEM MANNOSE-SPECIFIC EIIAB COMPONENT-RELATED"/>
    <property type="match status" value="1"/>
</dbReference>
<reference evidence="29 30" key="4">
    <citation type="submission" date="2019-04" db="EMBL/GenBank/DDBJ databases">
        <authorList>
            <person name="Ashton P.M."/>
            <person name="Dallman T."/>
            <person name="Nair S."/>
            <person name="De Pinna E."/>
            <person name="Peters T."/>
            <person name="Grant K."/>
        </authorList>
    </citation>
    <scope>NUCLEOTIDE SEQUENCE [LARGE SCALE GENOMIC DNA]</scope>
    <source>
        <strain evidence="15 30">282333</strain>
        <strain evidence="16 29">282352</strain>
        <strain evidence="14 31">289003</strain>
        <strain evidence="11">RL15000286</strain>
    </source>
</reference>
<dbReference type="Proteomes" id="UP000489121">
    <property type="component" value="Unassembled WGS sequence"/>
</dbReference>
<evidence type="ECO:0000313" key="15">
    <source>
        <dbReference type="EMBL" id="EAH2281786.1"/>
    </source>
</evidence>
<dbReference type="Proteomes" id="UP000528151">
    <property type="component" value="Unassembled WGS sequence"/>
</dbReference>
<dbReference type="Proteomes" id="UP000365297">
    <property type="component" value="Unassembled WGS sequence"/>
</dbReference>
<evidence type="ECO:0000313" key="21">
    <source>
        <dbReference type="EMBL" id="RKA09385.1"/>
    </source>
</evidence>
<dbReference type="Proteomes" id="UP000843775">
    <property type="component" value="Unassembled WGS sequence"/>
</dbReference>
<proteinExistence type="predicted"/>
<dbReference type="Proteomes" id="UP000546397">
    <property type="component" value="Unassembled WGS sequence"/>
</dbReference>
<dbReference type="InterPro" id="IPR036662">
    <property type="entry name" value="PTS_EIIA_man-typ_sf"/>
</dbReference>
<dbReference type="Pfam" id="PF03610">
    <property type="entry name" value="EIIA-man"/>
    <property type="match status" value="1"/>
</dbReference>
<dbReference type="InterPro" id="IPR033887">
    <property type="entry name" value="PTS_IIA_man"/>
</dbReference>
<evidence type="ECO:0000313" key="14">
    <source>
        <dbReference type="EMBL" id="EAG9519606.1"/>
    </source>
</evidence>
<dbReference type="EMBL" id="AABBZO010000001">
    <property type="protein sequence ID" value="EAG4460965.1"/>
    <property type="molecule type" value="Genomic_DNA"/>
</dbReference>
<reference evidence="24 25" key="3">
    <citation type="submission" date="2018-06" db="EMBL/GenBank/DDBJ databases">
        <authorList>
            <consortium name="GenomeTrakr: Next Generation Sequencing Network for Food Pathogen Tracability"/>
        </authorList>
    </citation>
    <scope>NUCLEOTIDE SEQUENCE [LARGE SCALE GENOMIC DNA]</scope>
    <source>
        <strain evidence="13 28">CFSAN063727</strain>
        <strain evidence="10 25">FDA00006494</strain>
        <strain evidence="9 24">FDA00007096</strain>
        <strain evidence="17 27">LS1344</strain>
    </source>
</reference>
<dbReference type="InterPro" id="IPR004701">
    <property type="entry name" value="PTS_EIIA_man-typ"/>
</dbReference>
<dbReference type="EMBL" id="AABGHY010000003">
    <property type="protein sequence ID" value="EAH3293983.1"/>
    <property type="molecule type" value="Genomic_DNA"/>
</dbReference>
<dbReference type="Proteomes" id="UP000393182">
    <property type="component" value="Unassembled WGS sequence"/>
</dbReference>
<evidence type="ECO:0000256" key="4">
    <source>
        <dbReference type="ARBA" id="ARBA00022597"/>
    </source>
</evidence>
<evidence type="ECO:0000313" key="33">
    <source>
        <dbReference type="Proteomes" id="UP000843775"/>
    </source>
</evidence>
<evidence type="ECO:0000313" key="25">
    <source>
        <dbReference type="Proteomes" id="UP000379076"/>
    </source>
</evidence>
<feature type="domain" description="PTS EIIA type-4" evidence="8">
    <location>
        <begin position="1"/>
        <end position="124"/>
    </location>
</feature>
<evidence type="ECO:0000313" key="29">
    <source>
        <dbReference type="Proteomes" id="UP000530452"/>
    </source>
</evidence>
<evidence type="ECO:0000313" key="20">
    <source>
        <dbReference type="EMBL" id="HAJ9593545.1"/>
    </source>
</evidence>
<evidence type="ECO:0000313" key="22">
    <source>
        <dbReference type="Proteomes" id="UP000272537"/>
    </source>
</evidence>
<comment type="subcellular location">
    <subcellularLocation>
        <location evidence="1">Cytoplasm</location>
    </subcellularLocation>
</comment>
<dbReference type="EMBL" id="AABFVG010000003">
    <property type="protein sequence ID" value="EAH2281786.1"/>
    <property type="molecule type" value="Genomic_DNA"/>
</dbReference>
<evidence type="ECO:0000313" key="11">
    <source>
        <dbReference type="EMBL" id="EAE4941875.1"/>
    </source>
</evidence>
<evidence type="ECO:0000313" key="10">
    <source>
        <dbReference type="EMBL" id="EAE1339159.1"/>
    </source>
</evidence>
<dbReference type="GO" id="GO:0009401">
    <property type="term" value="P:phosphoenolpyruvate-dependent sugar phosphotransferase system"/>
    <property type="evidence" value="ECO:0007669"/>
    <property type="project" value="UniProtKB-KW"/>
</dbReference>
<dbReference type="Proteomes" id="UP000530452">
    <property type="component" value="Unassembled WGS sequence"/>
</dbReference>
<sequence>MNFIIAAHGRYAQEVKNSCQMITGQTTNISAITFTEEMGVTDVLDAYTAVYSPGNETAIIVDIVGGTPCNAAQMFSTKHPEVKVVSGLSLGLLIPLSLGESLEEAMLGAKENIQFVEQKASYTIVSDDGEEED</sequence>
<evidence type="ECO:0000313" key="18">
    <source>
        <dbReference type="EMBL" id="ECY9784168.1"/>
    </source>
</evidence>
<evidence type="ECO:0000313" key="9">
    <source>
        <dbReference type="EMBL" id="EAC5550619.1"/>
    </source>
</evidence>
<evidence type="ECO:0000313" key="30">
    <source>
        <dbReference type="Proteomes" id="UP000533021"/>
    </source>
</evidence>
<evidence type="ECO:0000259" key="8">
    <source>
        <dbReference type="PROSITE" id="PS51096"/>
    </source>
</evidence>
<keyword evidence="5 21" id="KW-0808">Transferase</keyword>
<dbReference type="Gene3D" id="3.40.50.510">
    <property type="entry name" value="Phosphotransferase system, mannose-type IIA component"/>
    <property type="match status" value="1"/>
</dbReference>
<evidence type="ECO:0000256" key="6">
    <source>
        <dbReference type="ARBA" id="ARBA00022683"/>
    </source>
</evidence>
<evidence type="ECO:0000313" key="31">
    <source>
        <dbReference type="Proteomes" id="UP000546397"/>
    </source>
</evidence>
<reference evidence="18 26" key="5">
    <citation type="submission" date="2019-09" db="EMBL/GenBank/DDBJ databases">
        <authorList>
            <consortium name="PulseNet: The National Subtyping Network for Foodborne Disease Surveillance"/>
            <person name="Tarr C.L."/>
            <person name="Trees E."/>
            <person name="Katz L.S."/>
            <person name="Carleton-Romer H.A."/>
            <person name="Stroika S."/>
            <person name="Kucerova Z."/>
            <person name="Roache K.F."/>
            <person name="Sabol A.L."/>
            <person name="Besser J."/>
            <person name="Gerner-Smidt P."/>
        </authorList>
    </citation>
    <scope>NUCLEOTIDE SEQUENCE [LARGE SCALE GENOMIC DNA]</scope>
    <source>
        <strain evidence="12 23">PNUSAL002180</strain>
        <strain evidence="18 26">PNUSAL005692</strain>
    </source>
</reference>
<dbReference type="EMBL" id="AAAQQZ010000004">
    <property type="protein sequence ID" value="EAE1339159.1"/>
    <property type="molecule type" value="Genomic_DNA"/>
</dbReference>
<dbReference type="EMBL" id="QXLS01000002">
    <property type="protein sequence ID" value="RKA09385.1"/>
    <property type="molecule type" value="Genomic_DNA"/>
</dbReference>
<reference evidence="19" key="6">
    <citation type="submission" date="2019-11" db="EMBL/GenBank/DDBJ databases">
        <authorList>
            <consortium name="NCBI Pathogen Detection Project"/>
        </authorList>
    </citation>
    <scope>NUCLEOTIDE SEQUENCE</scope>
    <source>
        <strain evidence="20">2017-325981-023-01</strain>
        <strain evidence="19">DMG1500109</strain>
    </source>
</reference>
<comment type="caution">
    <text evidence="15">The sequence shown here is derived from an EMBL/GenBank/DDBJ whole genome shotgun (WGS) entry which is preliminary data.</text>
</comment>
<dbReference type="EMBL" id="AALGDA010000075">
    <property type="protein sequence ID" value="ECY9784168.1"/>
    <property type="molecule type" value="Genomic_DNA"/>
</dbReference>
<dbReference type="EMBL" id="DABJAN010000003">
    <property type="protein sequence ID" value="HAJ9593545.1"/>
    <property type="molecule type" value="Genomic_DNA"/>
</dbReference>
<dbReference type="EMBL" id="AAASLB010000003">
    <property type="protein sequence ID" value="EAE4941875.1"/>
    <property type="molecule type" value="Genomic_DNA"/>
</dbReference>
<dbReference type="GO" id="GO:0016020">
    <property type="term" value="C:membrane"/>
    <property type="evidence" value="ECO:0007669"/>
    <property type="project" value="InterPro"/>
</dbReference>
<dbReference type="KEGG" id="lmok:CQ02_00130"/>
<keyword evidence="4 15" id="KW-0762">Sugar transport</keyword>
<evidence type="ECO:0000256" key="5">
    <source>
        <dbReference type="ARBA" id="ARBA00022679"/>
    </source>
</evidence>
<evidence type="ECO:0000313" key="24">
    <source>
        <dbReference type="Proteomes" id="UP000365297"/>
    </source>
</evidence>
<dbReference type="EMBL" id="DAAJZA010000001">
    <property type="protein sequence ID" value="HAC1753649.1"/>
    <property type="molecule type" value="Genomic_DNA"/>
</dbReference>
<dbReference type="Proteomes" id="UP000843503">
    <property type="component" value="Unassembled WGS sequence"/>
</dbReference>
<dbReference type="InterPro" id="IPR051471">
    <property type="entry name" value="Bacterial_PTS_sugar_comp"/>
</dbReference>
<evidence type="ECO:0000313" key="26">
    <source>
        <dbReference type="Proteomes" id="UP000489121"/>
    </source>
</evidence>
<reference evidence="21 22" key="1">
    <citation type="journal article" date="2018" name="BMC Genomics">
        <title>Genes significantly associated with lineage II food isolates of Listeria monocytogenes.</title>
        <authorList>
            <person name="Pirone-Davies C."/>
            <person name="Chen Y."/>
            <person name="Pightling A."/>
            <person name="Ryan G."/>
            <person name="Wang Y."/>
            <person name="Yao K."/>
            <person name="Hoffmann M."/>
            <person name="Allard M.W."/>
        </authorList>
    </citation>
    <scope>NUCLEOTIDE SEQUENCE [LARGE SCALE GENOMIC DNA]</scope>
    <source>
        <strain evidence="21 22">PNUSAL000550</strain>
    </source>
</reference>
<evidence type="ECO:0000256" key="1">
    <source>
        <dbReference type="ARBA" id="ARBA00004496"/>
    </source>
</evidence>
<keyword evidence="2" id="KW-0813">Transport</keyword>
<organism evidence="15 30">
    <name type="scientific">Listeria monocytogenes</name>
    <dbReference type="NCBI Taxonomy" id="1639"/>
    <lineage>
        <taxon>Bacteria</taxon>
        <taxon>Bacillati</taxon>
        <taxon>Bacillota</taxon>
        <taxon>Bacilli</taxon>
        <taxon>Bacillales</taxon>
        <taxon>Listeriaceae</taxon>
        <taxon>Listeria</taxon>
    </lineage>
</organism>
<dbReference type="Proteomes" id="UP000379076">
    <property type="component" value="Unassembled WGS sequence"/>
</dbReference>
<evidence type="ECO:0000256" key="2">
    <source>
        <dbReference type="ARBA" id="ARBA00022448"/>
    </source>
</evidence>
<reference evidence="32 33" key="2">
    <citation type="journal article" date="2018" name="Genome Biol.">
        <title>SKESA: strategic k-mer extension for scrupulous assemblies.</title>
        <authorList>
            <person name="Souvorov A."/>
            <person name="Agarwala R."/>
            <person name="Lipman D.J."/>
        </authorList>
    </citation>
    <scope>NUCLEOTIDE SEQUENCE [LARGE SCALE GENOMIC DNA]</scope>
    <source>
        <strain evidence="20">2017-325981-023-01</strain>
        <strain evidence="19 33">DMG1500109</strain>
    </source>
</reference>
<keyword evidence="7" id="KW-0418">Kinase</keyword>
<evidence type="ECO:0000313" key="19">
    <source>
        <dbReference type="EMBL" id="HAC1753649.1"/>
    </source>
</evidence>
<dbReference type="RefSeq" id="WP_003730696.1">
    <property type="nucleotide sequence ID" value="NC_021825.2"/>
</dbReference>
<dbReference type="Proteomes" id="UP000527632">
    <property type="component" value="Unassembled WGS sequence"/>
</dbReference>
<gene>
    <name evidence="12" type="ORF">A8L61_03000</name>
    <name evidence="10" type="ORF">ART25_09605</name>
    <name evidence="9" type="ORF">ARY78_09285</name>
    <name evidence="13" type="ORF">CA369_01565</name>
    <name evidence="15" type="ORF">D4920_06860</name>
    <name evidence="14" type="ORF">D4B11_07455</name>
    <name evidence="16" type="ORF">D5N24_06205</name>
    <name evidence="21" type="ORF">DYZ80_01028</name>
    <name evidence="11" type="ORF">E1W56_07435</name>
    <name evidence="17" type="ORF">E5F58_12105</name>
    <name evidence="18" type="ORF">F6515_14415</name>
    <name evidence="19" type="ORF">GI949_01505</name>
    <name evidence="20" type="ORF">HQN34_001749</name>
</gene>
<evidence type="ECO:0000313" key="32">
    <source>
        <dbReference type="Proteomes" id="UP000843503"/>
    </source>
</evidence>
<name>A0A0B8R5K4_LISMN</name>